<dbReference type="Pfam" id="PF00884">
    <property type="entry name" value="Sulfatase"/>
    <property type="match status" value="1"/>
</dbReference>
<dbReference type="InterPro" id="IPR000917">
    <property type="entry name" value="Sulfatase_N"/>
</dbReference>
<evidence type="ECO:0000313" key="3">
    <source>
        <dbReference type="EMBL" id="QDT43410.1"/>
    </source>
</evidence>
<evidence type="ECO:0000313" key="4">
    <source>
        <dbReference type="Proteomes" id="UP000317171"/>
    </source>
</evidence>
<organism evidence="3 4">
    <name type="scientific">Gimesia alba</name>
    <dbReference type="NCBI Taxonomy" id="2527973"/>
    <lineage>
        <taxon>Bacteria</taxon>
        <taxon>Pseudomonadati</taxon>
        <taxon>Planctomycetota</taxon>
        <taxon>Planctomycetia</taxon>
        <taxon>Planctomycetales</taxon>
        <taxon>Planctomycetaceae</taxon>
        <taxon>Gimesia</taxon>
    </lineage>
</organism>
<dbReference type="GO" id="GO:0004065">
    <property type="term" value="F:arylsulfatase activity"/>
    <property type="evidence" value="ECO:0007669"/>
    <property type="project" value="UniProtKB-EC"/>
</dbReference>
<dbReference type="CDD" id="cd16142">
    <property type="entry name" value="ARS_like"/>
    <property type="match status" value="1"/>
</dbReference>
<gene>
    <name evidence="3" type="primary">atsA_22</name>
    <name evidence="3" type="ORF">Pan241w_35100</name>
</gene>
<dbReference type="EMBL" id="CP036269">
    <property type="protein sequence ID" value="QDT43410.1"/>
    <property type="molecule type" value="Genomic_DNA"/>
</dbReference>
<accession>A0A517RHS0</accession>
<evidence type="ECO:0000256" key="1">
    <source>
        <dbReference type="SAM" id="SignalP"/>
    </source>
</evidence>
<keyword evidence="4" id="KW-1185">Reference proteome</keyword>
<keyword evidence="1" id="KW-0732">Signal</keyword>
<sequence length="525" mass="59461" precursor="true">MKSPTLKRSVWIVLLALFSFPTLCSAQKPNILVIWGDDIGTWNISHNNRGMMGYQTPNIDRIAREGVAFTDYYAQQSCTAGRAAFIGGNVPVRTGMTKVGLPGAKEGWQKTDVTMATVLKSNGYATGQFGKNHQGDRDEHLPTAHGFDEFLGNLYHLNAEEEPEHEDYPTDFVLPNGKTFKEQYGPRGVIHSWANGNGTQKVEDTGPLTKKRMETIDDETVAAAKKFIKEQNAAGQPFFCWWNGTRMHFRTHVKKEHRGLSGKSGDEYHDGMVEHDMHVGELLKLLDELGIADNTIVMYSTDNGPHYNTWPDAGTTPFRNEKNSNWEGAYRVPAFVRWPKHFPAGKTLNGVVSHEDWLPTFAAAAGDTTIKEKLKQGVELNGRQYRNYIDGYNQLDYLTGKTKESPRKEFMYVNDDGQIVAIRAGDWKAVFLENRGKAFEVWREPFVELRVPLLFHLRRDPFEKAQHNATTYNDWFLSRVYVIVPMQQIAANFLKTMQEYPPSQTPGSFNLEKIKKTIEDAASGR</sequence>
<dbReference type="KEGG" id="gaz:Pan241w_35100"/>
<name>A0A517RHS0_9PLAN</name>
<dbReference type="Gene3D" id="3.40.720.10">
    <property type="entry name" value="Alkaline Phosphatase, subunit A"/>
    <property type="match status" value="1"/>
</dbReference>
<feature type="domain" description="Sulfatase N-terminal" evidence="2">
    <location>
        <begin position="29"/>
        <end position="366"/>
    </location>
</feature>
<feature type="chain" id="PRO_5021697666" evidence="1">
    <location>
        <begin position="27"/>
        <end position="525"/>
    </location>
</feature>
<dbReference type="EC" id="3.1.6.1" evidence="3"/>
<proteinExistence type="predicted"/>
<evidence type="ECO:0000259" key="2">
    <source>
        <dbReference type="Pfam" id="PF00884"/>
    </source>
</evidence>
<reference evidence="3 4" key="1">
    <citation type="submission" date="2019-02" db="EMBL/GenBank/DDBJ databases">
        <title>Deep-cultivation of Planctomycetes and their phenomic and genomic characterization uncovers novel biology.</title>
        <authorList>
            <person name="Wiegand S."/>
            <person name="Jogler M."/>
            <person name="Boedeker C."/>
            <person name="Pinto D."/>
            <person name="Vollmers J."/>
            <person name="Rivas-Marin E."/>
            <person name="Kohn T."/>
            <person name="Peeters S.H."/>
            <person name="Heuer A."/>
            <person name="Rast P."/>
            <person name="Oberbeckmann S."/>
            <person name="Bunk B."/>
            <person name="Jeske O."/>
            <person name="Meyerdierks A."/>
            <person name="Storesund J.E."/>
            <person name="Kallscheuer N."/>
            <person name="Luecker S."/>
            <person name="Lage O.M."/>
            <person name="Pohl T."/>
            <person name="Merkel B.J."/>
            <person name="Hornburger P."/>
            <person name="Mueller R.-W."/>
            <person name="Bruemmer F."/>
            <person name="Labrenz M."/>
            <person name="Spormann A.M."/>
            <person name="Op den Camp H."/>
            <person name="Overmann J."/>
            <person name="Amann R."/>
            <person name="Jetten M.S.M."/>
            <person name="Mascher T."/>
            <person name="Medema M.H."/>
            <person name="Devos D.P."/>
            <person name="Kaster A.-K."/>
            <person name="Ovreas L."/>
            <person name="Rohde M."/>
            <person name="Galperin M.Y."/>
            <person name="Jogler C."/>
        </authorList>
    </citation>
    <scope>NUCLEOTIDE SEQUENCE [LARGE SCALE GENOMIC DNA]</scope>
    <source>
        <strain evidence="3 4">Pan241w</strain>
    </source>
</reference>
<dbReference type="InterPro" id="IPR017850">
    <property type="entry name" value="Alkaline_phosphatase_core_sf"/>
</dbReference>
<dbReference type="PANTHER" id="PTHR43751:SF2">
    <property type="entry name" value="SULFATASE N-TERMINAL DOMAIN-CONTAINING PROTEIN"/>
    <property type="match status" value="1"/>
</dbReference>
<dbReference type="Gene3D" id="3.30.1120.10">
    <property type="match status" value="1"/>
</dbReference>
<dbReference type="AlphaFoldDB" id="A0A517RHS0"/>
<protein>
    <submittedName>
        <fullName evidence="3">Arylsulfatase</fullName>
        <ecNumber evidence="3">3.1.6.1</ecNumber>
    </submittedName>
</protein>
<dbReference type="Proteomes" id="UP000317171">
    <property type="component" value="Chromosome"/>
</dbReference>
<feature type="signal peptide" evidence="1">
    <location>
        <begin position="1"/>
        <end position="26"/>
    </location>
</feature>
<dbReference type="InterPro" id="IPR052701">
    <property type="entry name" value="GAG_Ulvan_Degrading_Sulfatases"/>
</dbReference>
<dbReference type="RefSeq" id="WP_197999977.1">
    <property type="nucleotide sequence ID" value="NZ_CP036269.1"/>
</dbReference>
<dbReference type="PANTHER" id="PTHR43751">
    <property type="entry name" value="SULFATASE"/>
    <property type="match status" value="1"/>
</dbReference>
<dbReference type="SUPFAM" id="SSF53649">
    <property type="entry name" value="Alkaline phosphatase-like"/>
    <property type="match status" value="1"/>
</dbReference>
<keyword evidence="3" id="KW-0378">Hydrolase</keyword>